<evidence type="ECO:0000313" key="2">
    <source>
        <dbReference type="Proteomes" id="UP001597018"/>
    </source>
</evidence>
<dbReference type="Pfam" id="PF02566">
    <property type="entry name" value="OsmC"/>
    <property type="match status" value="1"/>
</dbReference>
<evidence type="ECO:0000313" key="1">
    <source>
        <dbReference type="EMBL" id="MFD0923601.1"/>
    </source>
</evidence>
<dbReference type="InterPro" id="IPR015946">
    <property type="entry name" value="KH_dom-like_a/b"/>
</dbReference>
<dbReference type="InterPro" id="IPR003718">
    <property type="entry name" value="OsmC/Ohr_fam"/>
</dbReference>
<accession>A0ABW3FYW6</accession>
<dbReference type="RefSeq" id="WP_263254376.1">
    <property type="nucleotide sequence ID" value="NZ_BAABLT010000047.1"/>
</dbReference>
<organism evidence="1 2">
    <name type="scientific">Saccharopolyspora rosea</name>
    <dbReference type="NCBI Taxonomy" id="524884"/>
    <lineage>
        <taxon>Bacteria</taxon>
        <taxon>Bacillati</taxon>
        <taxon>Actinomycetota</taxon>
        <taxon>Actinomycetes</taxon>
        <taxon>Pseudonocardiales</taxon>
        <taxon>Pseudonocardiaceae</taxon>
        <taxon>Saccharopolyspora</taxon>
    </lineage>
</organism>
<dbReference type="Proteomes" id="UP001597018">
    <property type="component" value="Unassembled WGS sequence"/>
</dbReference>
<dbReference type="InterPro" id="IPR052707">
    <property type="entry name" value="OsmC_Ohr_Peroxiredoxin"/>
</dbReference>
<comment type="caution">
    <text evidence="1">The sequence shown here is derived from an EMBL/GenBank/DDBJ whole genome shotgun (WGS) entry which is preliminary data.</text>
</comment>
<dbReference type="PANTHER" id="PTHR42830:SF2">
    <property type="entry name" value="OSMC_OHR FAMILY PROTEIN"/>
    <property type="match status" value="1"/>
</dbReference>
<proteinExistence type="predicted"/>
<protein>
    <submittedName>
        <fullName evidence="1">OsmC family protein</fullName>
    </submittedName>
</protein>
<dbReference type="PANTHER" id="PTHR42830">
    <property type="entry name" value="OSMOTICALLY INDUCIBLE FAMILY PROTEIN"/>
    <property type="match status" value="1"/>
</dbReference>
<name>A0ABW3FYW6_9PSEU</name>
<dbReference type="InterPro" id="IPR036102">
    <property type="entry name" value="OsmC/Ohrsf"/>
</dbReference>
<sequence length="157" mass="17225">MAEQHDYAVTVTWTGNTGSGTADYTSYSRDHTVEVPGKPVLHGSADPAFRGDAHRMNPEDLLVASLSQCHMLWYLGLCAASGVVVTEYRDVARGAMTEERDGAGRFTEVVLRPEITVADESMRSRAISLHRQAHRKCFIANSVNFPVRHEPAVRVAG</sequence>
<reference evidence="2" key="1">
    <citation type="journal article" date="2019" name="Int. J. Syst. Evol. Microbiol.">
        <title>The Global Catalogue of Microorganisms (GCM) 10K type strain sequencing project: providing services to taxonomists for standard genome sequencing and annotation.</title>
        <authorList>
            <consortium name="The Broad Institute Genomics Platform"/>
            <consortium name="The Broad Institute Genome Sequencing Center for Infectious Disease"/>
            <person name="Wu L."/>
            <person name="Ma J."/>
        </authorList>
    </citation>
    <scope>NUCLEOTIDE SEQUENCE [LARGE SCALE GENOMIC DNA]</scope>
    <source>
        <strain evidence="2">CCUG 56401</strain>
    </source>
</reference>
<dbReference type="Gene3D" id="3.30.300.20">
    <property type="match status" value="1"/>
</dbReference>
<dbReference type="EMBL" id="JBHTIW010000037">
    <property type="protein sequence ID" value="MFD0923601.1"/>
    <property type="molecule type" value="Genomic_DNA"/>
</dbReference>
<keyword evidence="2" id="KW-1185">Reference proteome</keyword>
<dbReference type="SUPFAM" id="SSF82784">
    <property type="entry name" value="OsmC-like"/>
    <property type="match status" value="1"/>
</dbReference>
<gene>
    <name evidence="1" type="ORF">ACFQ16_27985</name>
</gene>